<dbReference type="InterPro" id="IPR054712">
    <property type="entry name" value="Cas3-like_dom"/>
</dbReference>
<dbReference type="Pfam" id="PF00270">
    <property type="entry name" value="DEAD"/>
    <property type="match status" value="1"/>
</dbReference>
<evidence type="ECO:0000256" key="5">
    <source>
        <dbReference type="ARBA" id="ARBA00023118"/>
    </source>
</evidence>
<dbReference type="Proteomes" id="UP000634308">
    <property type="component" value="Unassembled WGS sequence"/>
</dbReference>
<evidence type="ECO:0000313" key="7">
    <source>
        <dbReference type="EMBL" id="GGR62928.1"/>
    </source>
</evidence>
<protein>
    <submittedName>
        <fullName evidence="7">CRISPR-associated helicase/endonuclease Cas3</fullName>
    </submittedName>
</protein>
<evidence type="ECO:0000256" key="3">
    <source>
        <dbReference type="ARBA" id="ARBA00022806"/>
    </source>
</evidence>
<dbReference type="CDD" id="cd17930">
    <property type="entry name" value="DEXHc_cas3"/>
    <property type="match status" value="1"/>
</dbReference>
<gene>
    <name evidence="7" type="ORF">GCM10008959_26240</name>
</gene>
<keyword evidence="2" id="KW-0378">Hydrolase</keyword>
<evidence type="ECO:0000259" key="6">
    <source>
        <dbReference type="SMART" id="SM00487"/>
    </source>
</evidence>
<keyword evidence="1" id="KW-0547">Nucleotide-binding</keyword>
<keyword evidence="4" id="KW-0067">ATP-binding</keyword>
<feature type="domain" description="Helicase ATP-binding" evidence="6">
    <location>
        <begin position="70"/>
        <end position="276"/>
    </location>
</feature>
<name>A0ABQ2RV73_9DEIO</name>
<dbReference type="Gene3D" id="3.40.50.300">
    <property type="entry name" value="P-loop containing nucleotide triphosphate hydrolases"/>
    <property type="match status" value="1"/>
</dbReference>
<accession>A0ABQ2RV73</accession>
<organism evidence="7 8">
    <name type="scientific">Deinococcus seoulensis</name>
    <dbReference type="NCBI Taxonomy" id="1837379"/>
    <lineage>
        <taxon>Bacteria</taxon>
        <taxon>Thermotogati</taxon>
        <taxon>Deinococcota</taxon>
        <taxon>Deinococci</taxon>
        <taxon>Deinococcales</taxon>
        <taxon>Deinococcaceae</taxon>
        <taxon>Deinococcus</taxon>
    </lineage>
</organism>
<comment type="caution">
    <text evidence="7">The sequence shown here is derived from an EMBL/GenBank/DDBJ whole genome shotgun (WGS) entry which is preliminary data.</text>
</comment>
<dbReference type="SUPFAM" id="SSF52540">
    <property type="entry name" value="P-loop containing nucleoside triphosphate hydrolases"/>
    <property type="match status" value="1"/>
</dbReference>
<sequence length="577" mass="63966">MSTRGTRSTRAPLDLELHTRLLLSALADADFLDTEAYRRPHVAAARQGPTLPQFIQAFRASIQSLHHDPPDTALNVIRRDIFDTAVHAAHGPTGVYQLTTPTGGGKTRASLAFALEHAAYHQFDRVVIAAPFNSITTQTARVTRDLLGGLPILEHHSAAPAERLPFPFRLAAENWDAAVIVTSFVQLLESLHAAHPGRVRKLHRLARSVIILDEVQAIPVAFTGPVVRMLEQLSETYGTTILLCTATPPAVQGHTPFLTGFRHVHPVLAPDQQERHFQGLRRVTFTREVRPITWADLTKRLTREAQTLTVLNTRADALALLDHFLATDAAPFTRHLSTLQCGAHRNDVLQEVKARLQPQEGKDALNVLRPVHLISTQVIEAGVDIDFPFTARALGPLPSLIQTAGRCNREFKHARGTMLIFEPAEGTPLPSDEYRDLTAHTRTLLAQPGVLDTLDQPGVSEAFYATMYQRLQTDAHQILEQRRQQNFATVEKLFQLIDDNRTPVHVNYGECFPLLERLPAEPGMSDLRALSGYTVGVNQSFVDCHLGGLLREVRPGVLRWDGEYDKVAGLRAALPVR</sequence>
<evidence type="ECO:0000256" key="1">
    <source>
        <dbReference type="ARBA" id="ARBA00022741"/>
    </source>
</evidence>
<dbReference type="InterPro" id="IPR011545">
    <property type="entry name" value="DEAD/DEAH_box_helicase_dom"/>
</dbReference>
<keyword evidence="5" id="KW-0051">Antiviral defense</keyword>
<dbReference type="SMART" id="SM00487">
    <property type="entry name" value="DEXDc"/>
    <property type="match status" value="1"/>
</dbReference>
<keyword evidence="8" id="KW-1185">Reference proteome</keyword>
<dbReference type="InterPro" id="IPR027417">
    <property type="entry name" value="P-loop_NTPase"/>
</dbReference>
<reference evidence="8" key="1">
    <citation type="journal article" date="2019" name="Int. J. Syst. Evol. Microbiol.">
        <title>The Global Catalogue of Microorganisms (GCM) 10K type strain sequencing project: providing services to taxonomists for standard genome sequencing and annotation.</title>
        <authorList>
            <consortium name="The Broad Institute Genomics Platform"/>
            <consortium name="The Broad Institute Genome Sequencing Center for Infectious Disease"/>
            <person name="Wu L."/>
            <person name="Ma J."/>
        </authorList>
    </citation>
    <scope>NUCLEOTIDE SEQUENCE [LARGE SCALE GENOMIC DNA]</scope>
    <source>
        <strain evidence="8">JCM 31404</strain>
    </source>
</reference>
<evidence type="ECO:0000256" key="2">
    <source>
        <dbReference type="ARBA" id="ARBA00022801"/>
    </source>
</evidence>
<dbReference type="EMBL" id="BMQM01000017">
    <property type="protein sequence ID" value="GGR62928.1"/>
    <property type="molecule type" value="Genomic_DNA"/>
</dbReference>
<proteinExistence type="predicted"/>
<keyword evidence="3" id="KW-0347">Helicase</keyword>
<dbReference type="InterPro" id="IPR014001">
    <property type="entry name" value="Helicase_ATP-bd"/>
</dbReference>
<dbReference type="Pfam" id="PF22590">
    <property type="entry name" value="Cas3-like_C_2"/>
    <property type="match status" value="1"/>
</dbReference>
<evidence type="ECO:0000256" key="4">
    <source>
        <dbReference type="ARBA" id="ARBA00022840"/>
    </source>
</evidence>
<evidence type="ECO:0000313" key="8">
    <source>
        <dbReference type="Proteomes" id="UP000634308"/>
    </source>
</evidence>